<evidence type="ECO:0000313" key="2">
    <source>
        <dbReference type="Proteomes" id="UP000805193"/>
    </source>
</evidence>
<gene>
    <name evidence="1" type="ORF">HPB47_021360</name>
</gene>
<dbReference type="Proteomes" id="UP000805193">
    <property type="component" value="Unassembled WGS sequence"/>
</dbReference>
<comment type="caution">
    <text evidence="1">The sequence shown here is derived from an EMBL/GenBank/DDBJ whole genome shotgun (WGS) entry which is preliminary data.</text>
</comment>
<keyword evidence="2" id="KW-1185">Reference proteome</keyword>
<sequence>FVVPITLTLLVSLVMVKCQSFSFKNKNQELSSDEQDGRSIQIELALYNRCSKGSILLEGKK</sequence>
<feature type="non-terminal residue" evidence="1">
    <location>
        <position position="61"/>
    </location>
</feature>
<feature type="non-terminal residue" evidence="1">
    <location>
        <position position="1"/>
    </location>
</feature>
<reference evidence="1 2" key="1">
    <citation type="journal article" date="2020" name="Cell">
        <title>Large-Scale Comparative Analyses of Tick Genomes Elucidate Their Genetic Diversity and Vector Capacities.</title>
        <authorList>
            <consortium name="Tick Genome and Microbiome Consortium (TIGMIC)"/>
            <person name="Jia N."/>
            <person name="Wang J."/>
            <person name="Shi W."/>
            <person name="Du L."/>
            <person name="Sun Y."/>
            <person name="Zhan W."/>
            <person name="Jiang J.F."/>
            <person name="Wang Q."/>
            <person name="Zhang B."/>
            <person name="Ji P."/>
            <person name="Bell-Sakyi L."/>
            <person name="Cui X.M."/>
            <person name="Yuan T.T."/>
            <person name="Jiang B.G."/>
            <person name="Yang W.F."/>
            <person name="Lam T.T."/>
            <person name="Chang Q.C."/>
            <person name="Ding S.J."/>
            <person name="Wang X.J."/>
            <person name="Zhu J.G."/>
            <person name="Ruan X.D."/>
            <person name="Zhao L."/>
            <person name="Wei J.T."/>
            <person name="Ye R.Z."/>
            <person name="Que T.C."/>
            <person name="Du C.H."/>
            <person name="Zhou Y.H."/>
            <person name="Cheng J.X."/>
            <person name="Dai P.F."/>
            <person name="Guo W.B."/>
            <person name="Han X.H."/>
            <person name="Huang E.J."/>
            <person name="Li L.F."/>
            <person name="Wei W."/>
            <person name="Gao Y.C."/>
            <person name="Liu J.Z."/>
            <person name="Shao H.Z."/>
            <person name="Wang X."/>
            <person name="Wang C.C."/>
            <person name="Yang T.C."/>
            <person name="Huo Q.B."/>
            <person name="Li W."/>
            <person name="Chen H.Y."/>
            <person name="Chen S.E."/>
            <person name="Zhou L.G."/>
            <person name="Ni X.B."/>
            <person name="Tian J.H."/>
            <person name="Sheng Y."/>
            <person name="Liu T."/>
            <person name="Pan Y.S."/>
            <person name="Xia L.Y."/>
            <person name="Li J."/>
            <person name="Zhao F."/>
            <person name="Cao W.C."/>
        </authorList>
    </citation>
    <scope>NUCLEOTIDE SEQUENCE [LARGE SCALE GENOMIC DNA]</scope>
    <source>
        <strain evidence="1">Iper-2018</strain>
    </source>
</reference>
<evidence type="ECO:0000313" key="1">
    <source>
        <dbReference type="EMBL" id="KAG0431873.1"/>
    </source>
</evidence>
<proteinExistence type="predicted"/>
<protein>
    <submittedName>
        <fullName evidence="1">Uncharacterized protein</fullName>
    </submittedName>
</protein>
<accession>A0AC60QG83</accession>
<dbReference type="EMBL" id="JABSTQ010009188">
    <property type="protein sequence ID" value="KAG0431873.1"/>
    <property type="molecule type" value="Genomic_DNA"/>
</dbReference>
<name>A0AC60QG83_IXOPE</name>
<organism evidence="1 2">
    <name type="scientific">Ixodes persulcatus</name>
    <name type="common">Taiga tick</name>
    <dbReference type="NCBI Taxonomy" id="34615"/>
    <lineage>
        <taxon>Eukaryota</taxon>
        <taxon>Metazoa</taxon>
        <taxon>Ecdysozoa</taxon>
        <taxon>Arthropoda</taxon>
        <taxon>Chelicerata</taxon>
        <taxon>Arachnida</taxon>
        <taxon>Acari</taxon>
        <taxon>Parasitiformes</taxon>
        <taxon>Ixodida</taxon>
        <taxon>Ixodoidea</taxon>
        <taxon>Ixodidae</taxon>
        <taxon>Ixodinae</taxon>
        <taxon>Ixodes</taxon>
    </lineage>
</organism>